<comment type="caution">
    <text evidence="1">The sequence shown here is derived from an EMBL/GenBank/DDBJ whole genome shotgun (WGS) entry which is preliminary data.</text>
</comment>
<evidence type="ECO:0000313" key="1">
    <source>
        <dbReference type="EMBL" id="KAF6510609.1"/>
    </source>
</evidence>
<proteinExistence type="predicted"/>
<reference evidence="1 2" key="1">
    <citation type="submission" date="2016-03" db="EMBL/GenBank/DDBJ databases">
        <title>Spore heat resistance.</title>
        <authorList>
            <person name="Boekhorst J."/>
            <person name="Berendsen E.M."/>
            <person name="Wells-Bennik M.H."/>
            <person name="Kuipers O.P."/>
        </authorList>
    </citation>
    <scope>NUCLEOTIDE SEQUENCE [LARGE SCALE GENOMIC DNA]</scope>
    <source>
        <strain evidence="1 2">GS8</strain>
    </source>
</reference>
<sequence>MRPPLRIFVVLGGQVAKAAGVVFQYDIKEEGGSSVAKKNKKRYCIFVFEVIY</sequence>
<keyword evidence="2" id="KW-1185">Reference proteome</keyword>
<protein>
    <submittedName>
        <fullName evidence="1">Uncharacterized protein</fullName>
    </submittedName>
</protein>
<dbReference type="EMBL" id="LUCS01000028">
    <property type="protein sequence ID" value="KAF6510609.1"/>
    <property type="molecule type" value="Genomic_DNA"/>
</dbReference>
<gene>
    <name evidence="1" type="ORF">GS8_2766</name>
</gene>
<accession>A0ABQ7HEH2</accession>
<organism evidence="1 2">
    <name type="scientific">Geobacillus stearothermophilus</name>
    <name type="common">Bacillus stearothermophilus</name>
    <dbReference type="NCBI Taxonomy" id="1422"/>
    <lineage>
        <taxon>Bacteria</taxon>
        <taxon>Bacillati</taxon>
        <taxon>Bacillota</taxon>
        <taxon>Bacilli</taxon>
        <taxon>Bacillales</taxon>
        <taxon>Anoxybacillaceae</taxon>
        <taxon>Geobacillus</taxon>
    </lineage>
</organism>
<evidence type="ECO:0000313" key="2">
    <source>
        <dbReference type="Proteomes" id="UP000773850"/>
    </source>
</evidence>
<dbReference type="Proteomes" id="UP000773850">
    <property type="component" value="Unassembled WGS sequence"/>
</dbReference>
<name>A0ABQ7HEH2_GEOSE</name>